<reference evidence="1" key="1">
    <citation type="submission" date="2022-08" db="EMBL/GenBank/DDBJ databases">
        <title>Genome Sequencing of Bacteroides fragilis Group Isolates with Nanopore Technology.</title>
        <authorList>
            <person name="Tisza M.J."/>
            <person name="Smith D."/>
            <person name="Dekker J.P."/>
        </authorList>
    </citation>
    <scope>NUCLEOTIDE SEQUENCE</scope>
    <source>
        <strain evidence="1">BFG-351</strain>
    </source>
</reference>
<comment type="caution">
    <text evidence="1">The sequence shown here is derived from an EMBL/GenBank/DDBJ whole genome shotgun (WGS) entry which is preliminary data.</text>
</comment>
<evidence type="ECO:0000313" key="2">
    <source>
        <dbReference type="Proteomes" id="UP001204548"/>
    </source>
</evidence>
<protein>
    <submittedName>
        <fullName evidence="1">Uncharacterized protein</fullName>
    </submittedName>
</protein>
<dbReference type="RefSeq" id="WP_258990814.1">
    <property type="nucleotide sequence ID" value="NZ_JANUTS010000001.1"/>
</dbReference>
<dbReference type="AlphaFoldDB" id="A0AAW5P199"/>
<dbReference type="SUPFAM" id="SSF56935">
    <property type="entry name" value="Porins"/>
    <property type="match status" value="1"/>
</dbReference>
<evidence type="ECO:0000313" key="1">
    <source>
        <dbReference type="EMBL" id="MCS2794525.1"/>
    </source>
</evidence>
<organism evidence="1 2">
    <name type="scientific">Bacteroides faecis</name>
    <dbReference type="NCBI Taxonomy" id="674529"/>
    <lineage>
        <taxon>Bacteria</taxon>
        <taxon>Pseudomonadati</taxon>
        <taxon>Bacteroidota</taxon>
        <taxon>Bacteroidia</taxon>
        <taxon>Bacteroidales</taxon>
        <taxon>Bacteroidaceae</taxon>
        <taxon>Bacteroides</taxon>
    </lineage>
</organism>
<gene>
    <name evidence="1" type="ORF">NXW97_21440</name>
</gene>
<proteinExistence type="predicted"/>
<dbReference type="EMBL" id="JANUTS010000001">
    <property type="protein sequence ID" value="MCS2794525.1"/>
    <property type="molecule type" value="Genomic_DNA"/>
</dbReference>
<sequence length="247" mass="28620">MVFKVGEGVGSFYKYKVLGIWQYSEKETAALFGCEPGDIKLDLPSVKKDGNGYYYMNPEGERVDITAENPYSVRADYDRQVIGRNTPDWTLGFKNNFRYKDFDLSIFLYARWGQMMNYGSVIGKYSPNPDYNIPTYFTYYDKTIEADQNVLFYAIDQTKDRSAYEGYDSMYYVDGSFFKLKNVTLGYTLPGKLTKRFGISNLRIYATMTNLFTYSPSKYVKNYDPEMNGSINFPLSRDCIFGLNLTF</sequence>
<dbReference type="Proteomes" id="UP001204548">
    <property type="component" value="Unassembled WGS sequence"/>
</dbReference>
<accession>A0AAW5P199</accession>
<name>A0AAW5P199_9BACE</name>